<dbReference type="Gene3D" id="4.10.280.50">
    <property type="match status" value="1"/>
</dbReference>
<dbReference type="EC" id="4.1.1.15" evidence="3 8"/>
<dbReference type="Pfam" id="PF00282">
    <property type="entry name" value="Pyridoxal_deC"/>
    <property type="match status" value="1"/>
</dbReference>
<evidence type="ECO:0000313" key="9">
    <source>
        <dbReference type="EMBL" id="MDQ4213927.1"/>
    </source>
</evidence>
<dbReference type="RefSeq" id="WP_308488871.1">
    <property type="nucleotide sequence ID" value="NZ_JAVFCB010000004.1"/>
</dbReference>
<keyword evidence="8" id="KW-0210">Decarboxylase</keyword>
<dbReference type="SUPFAM" id="SSF53383">
    <property type="entry name" value="PLP-dependent transferases"/>
    <property type="match status" value="1"/>
</dbReference>
<keyword evidence="10" id="KW-1185">Reference proteome</keyword>
<comment type="similarity">
    <text evidence="2 7">Belongs to the group II decarboxylase family.</text>
</comment>
<proteinExistence type="inferred from homology"/>
<dbReference type="EMBL" id="JAVFCB010000004">
    <property type="protein sequence ID" value="MDQ4213927.1"/>
    <property type="molecule type" value="Genomic_DNA"/>
</dbReference>
<keyword evidence="4 7" id="KW-0663">Pyridoxal phosphate</keyword>
<dbReference type="Proteomes" id="UP001230289">
    <property type="component" value="Unassembled WGS sequence"/>
</dbReference>
<dbReference type="NCBIfam" id="TIGR01788">
    <property type="entry name" value="Glu-decarb-GAD"/>
    <property type="match status" value="1"/>
</dbReference>
<organism evidence="9 10">
    <name type="scientific">Microbacterium capsulatum</name>
    <dbReference type="NCBI Taxonomy" id="3041921"/>
    <lineage>
        <taxon>Bacteria</taxon>
        <taxon>Bacillati</taxon>
        <taxon>Actinomycetota</taxon>
        <taxon>Actinomycetes</taxon>
        <taxon>Micrococcales</taxon>
        <taxon>Microbacteriaceae</taxon>
        <taxon>Microbacterium</taxon>
    </lineage>
</organism>
<protein>
    <recommendedName>
        <fullName evidence="3 8">Glutamate decarboxylase</fullName>
        <ecNumber evidence="3 8">4.1.1.15</ecNumber>
    </recommendedName>
</protein>
<dbReference type="Gene3D" id="3.90.1150.160">
    <property type="match status" value="1"/>
</dbReference>
<keyword evidence="5 7" id="KW-0456">Lyase</keyword>
<dbReference type="CDD" id="cd06450">
    <property type="entry name" value="DOPA_deC_like"/>
    <property type="match status" value="1"/>
</dbReference>
<name>A0ABU0XFQ0_9MICO</name>
<sequence length="456" mass="50351">MSQERIHVNPLHRRAGSKVLVDKHRIPDQGMDPLTAYHVVSDETMLDGNARLNLATFVTTWMDEEAQRLYAEAVDKNMIDKDEYPQTAAIETYCQRMIAGLWHAPDPSSSPATSTIGSSEACMLAGIALKRRWQEGRRAAGQDATRPNLVMSSAVQVCWEKFCNYFEVEPRYVPVSAEHPALDGALLDRYVDENTIGVVAILGVTYTGAYEPVAEIAEALDRIAAESGHDVAIHVDAASGGMVAPFLDPDLAWDFRVPRVASINTSGHKYGLVYPGLGWVVWRDEAALPESMVFRVSYLGGDMPTLALNFSRPGAQVLLQFYLFLRLGREGYAEVQGTSRAVARYLADGIGAMDQFELVSDGSTIPVFAWRLADGHTDNWTLFDLSDRLRMRGWLVPAYPMPADLEDVTVQRIVIRNGVTQDLAESLLATIREEVAYLDALTSPLPHPSTGPGFRH</sequence>
<dbReference type="GO" id="GO:0004351">
    <property type="term" value="F:glutamate decarboxylase activity"/>
    <property type="evidence" value="ECO:0007669"/>
    <property type="project" value="UniProtKB-EC"/>
</dbReference>
<evidence type="ECO:0000256" key="4">
    <source>
        <dbReference type="ARBA" id="ARBA00022898"/>
    </source>
</evidence>
<evidence type="ECO:0000313" key="10">
    <source>
        <dbReference type="Proteomes" id="UP001230289"/>
    </source>
</evidence>
<dbReference type="InterPro" id="IPR010107">
    <property type="entry name" value="Glutamate_decarboxylase"/>
</dbReference>
<dbReference type="Gene3D" id="3.40.640.10">
    <property type="entry name" value="Type I PLP-dependent aspartate aminotransferase-like (Major domain)"/>
    <property type="match status" value="1"/>
</dbReference>
<accession>A0ABU0XFQ0</accession>
<dbReference type="InterPro" id="IPR002129">
    <property type="entry name" value="PyrdxlP-dep_de-COase"/>
</dbReference>
<reference evidence="9 10" key="1">
    <citation type="submission" date="2023-08" db="EMBL/GenBank/DDBJ databases">
        <title>Microbacterium sp. nov., isolated from a waste landfill.</title>
        <authorList>
            <person name="Wen W."/>
        </authorList>
    </citation>
    <scope>NUCLEOTIDE SEQUENCE [LARGE SCALE GENOMIC DNA]</scope>
    <source>
        <strain evidence="9 10">ASV81</strain>
    </source>
</reference>
<evidence type="ECO:0000256" key="6">
    <source>
        <dbReference type="ARBA" id="ARBA00048868"/>
    </source>
</evidence>
<dbReference type="InterPro" id="IPR015424">
    <property type="entry name" value="PyrdxlP-dep_Trfase"/>
</dbReference>
<evidence type="ECO:0000256" key="3">
    <source>
        <dbReference type="ARBA" id="ARBA00012421"/>
    </source>
</evidence>
<dbReference type="InterPro" id="IPR015421">
    <property type="entry name" value="PyrdxlP-dep_Trfase_major"/>
</dbReference>
<comment type="catalytic activity">
    <reaction evidence="6 8">
        <text>L-glutamate + H(+) = 4-aminobutanoate + CO2</text>
        <dbReference type="Rhea" id="RHEA:17785"/>
        <dbReference type="ChEBI" id="CHEBI:15378"/>
        <dbReference type="ChEBI" id="CHEBI:16526"/>
        <dbReference type="ChEBI" id="CHEBI:29985"/>
        <dbReference type="ChEBI" id="CHEBI:59888"/>
        <dbReference type="EC" id="4.1.1.15"/>
    </reaction>
</comment>
<comment type="cofactor">
    <cofactor evidence="1 7">
        <name>pyridoxal 5'-phosphate</name>
        <dbReference type="ChEBI" id="CHEBI:597326"/>
    </cofactor>
</comment>
<evidence type="ECO:0000256" key="5">
    <source>
        <dbReference type="ARBA" id="ARBA00023239"/>
    </source>
</evidence>
<comment type="caution">
    <text evidence="9">The sequence shown here is derived from an EMBL/GenBank/DDBJ whole genome shotgun (WGS) entry which is preliminary data.</text>
</comment>
<evidence type="ECO:0000256" key="8">
    <source>
        <dbReference type="RuleBase" id="RU361171"/>
    </source>
</evidence>
<dbReference type="PANTHER" id="PTHR43321:SF3">
    <property type="entry name" value="GLUTAMATE DECARBOXYLASE"/>
    <property type="match status" value="1"/>
</dbReference>
<evidence type="ECO:0000256" key="7">
    <source>
        <dbReference type="RuleBase" id="RU000382"/>
    </source>
</evidence>
<gene>
    <name evidence="9" type="ORF">RBR11_08360</name>
</gene>
<evidence type="ECO:0000256" key="1">
    <source>
        <dbReference type="ARBA" id="ARBA00001933"/>
    </source>
</evidence>
<dbReference type="PANTHER" id="PTHR43321">
    <property type="entry name" value="GLUTAMATE DECARBOXYLASE"/>
    <property type="match status" value="1"/>
</dbReference>
<evidence type="ECO:0000256" key="2">
    <source>
        <dbReference type="ARBA" id="ARBA00009533"/>
    </source>
</evidence>